<dbReference type="AlphaFoldDB" id="A0A9X4H1R3"/>
<reference evidence="3" key="1">
    <citation type="submission" date="2022-02" db="EMBL/GenBank/DDBJ databases">
        <authorList>
            <person name="Leng L."/>
        </authorList>
    </citation>
    <scope>NUCLEOTIDE SEQUENCE</scope>
    <source>
        <strain evidence="3">JI</strain>
    </source>
</reference>
<dbReference type="Gene3D" id="2.70.70.10">
    <property type="entry name" value="Glucose Permease (Domain IIA)"/>
    <property type="match status" value="1"/>
</dbReference>
<dbReference type="CDD" id="cd12797">
    <property type="entry name" value="M23_peptidase"/>
    <property type="match status" value="1"/>
</dbReference>
<keyword evidence="1" id="KW-0472">Membrane</keyword>
<dbReference type="InterPro" id="IPR050570">
    <property type="entry name" value="Cell_wall_metabolism_enzyme"/>
</dbReference>
<dbReference type="SUPFAM" id="SSF51261">
    <property type="entry name" value="Duplicated hybrid motif"/>
    <property type="match status" value="1"/>
</dbReference>
<dbReference type="PANTHER" id="PTHR21666:SF270">
    <property type="entry name" value="MUREIN HYDROLASE ACTIVATOR ENVC"/>
    <property type="match status" value="1"/>
</dbReference>
<evidence type="ECO:0000259" key="2">
    <source>
        <dbReference type="Pfam" id="PF01551"/>
    </source>
</evidence>
<dbReference type="GO" id="GO:0004222">
    <property type="term" value="F:metalloendopeptidase activity"/>
    <property type="evidence" value="ECO:0007669"/>
    <property type="project" value="TreeGrafter"/>
</dbReference>
<evidence type="ECO:0000313" key="4">
    <source>
        <dbReference type="Proteomes" id="UP001154312"/>
    </source>
</evidence>
<accession>A0A9X4H1R3</accession>
<organism evidence="3 4">
    <name type="scientific">Pelotomaculum isophthalicicum JI</name>
    <dbReference type="NCBI Taxonomy" id="947010"/>
    <lineage>
        <taxon>Bacteria</taxon>
        <taxon>Bacillati</taxon>
        <taxon>Bacillota</taxon>
        <taxon>Clostridia</taxon>
        <taxon>Eubacteriales</taxon>
        <taxon>Desulfotomaculaceae</taxon>
        <taxon>Pelotomaculum</taxon>
    </lineage>
</organism>
<evidence type="ECO:0000313" key="3">
    <source>
        <dbReference type="EMBL" id="MDF9408310.1"/>
    </source>
</evidence>
<dbReference type="Proteomes" id="UP001154312">
    <property type="component" value="Unassembled WGS sequence"/>
</dbReference>
<name>A0A9X4H1R3_9FIRM</name>
<feature type="domain" description="M23ase beta-sheet core" evidence="2">
    <location>
        <begin position="146"/>
        <end position="241"/>
    </location>
</feature>
<protein>
    <submittedName>
        <fullName evidence="3">M23 family metallopeptidase</fullName>
    </submittedName>
</protein>
<dbReference type="InterPro" id="IPR011055">
    <property type="entry name" value="Dup_hybrid_motif"/>
</dbReference>
<keyword evidence="1" id="KW-1133">Transmembrane helix</keyword>
<proteinExistence type="predicted"/>
<dbReference type="InterPro" id="IPR016047">
    <property type="entry name" value="M23ase_b-sheet_dom"/>
</dbReference>
<feature type="transmembrane region" description="Helical" evidence="1">
    <location>
        <begin position="38"/>
        <end position="56"/>
    </location>
</feature>
<gene>
    <name evidence="3" type="ORF">L7E55_08065</name>
</gene>
<keyword evidence="1" id="KW-0812">Transmembrane</keyword>
<keyword evidence="4" id="KW-1185">Reference proteome</keyword>
<comment type="caution">
    <text evidence="3">The sequence shown here is derived from an EMBL/GenBank/DDBJ whole genome shotgun (WGS) entry which is preliminary data.</text>
</comment>
<dbReference type="PANTHER" id="PTHR21666">
    <property type="entry name" value="PEPTIDASE-RELATED"/>
    <property type="match status" value="1"/>
</dbReference>
<dbReference type="RefSeq" id="WP_277443615.1">
    <property type="nucleotide sequence ID" value="NZ_JAKOAV010000012.1"/>
</dbReference>
<sequence>MKGIDFKTSGPFKKDDDWISCYQQPHWKRPGHRGGSRYNLYRAAVALLIFMAFWVVRETHSPWGLEAKETLKSVLTSEWNYQPALERVVQFGLQIANTDWPLFNAVQPVVSKPQQGNVSVMLPVPVSGKVVRGYGMTIDPVDGMERFHCGIDISAPVGSAVRAVRDGRVKRTGDSAAVGKYVLLEHDQGSFTLYGELARVLVSEGQQVQAGQNIGEIGVEGDISGGGLHFEMRENNKLVDPLTKLQPLN</sequence>
<dbReference type="EMBL" id="JAKOAV010000012">
    <property type="protein sequence ID" value="MDF9408310.1"/>
    <property type="molecule type" value="Genomic_DNA"/>
</dbReference>
<dbReference type="Pfam" id="PF01551">
    <property type="entry name" value="Peptidase_M23"/>
    <property type="match status" value="1"/>
</dbReference>
<evidence type="ECO:0000256" key="1">
    <source>
        <dbReference type="SAM" id="Phobius"/>
    </source>
</evidence>